<feature type="compositionally biased region" description="Low complexity" evidence="2">
    <location>
        <begin position="1"/>
        <end position="12"/>
    </location>
</feature>
<evidence type="ECO:0000313" key="4">
    <source>
        <dbReference type="Proteomes" id="UP000007842"/>
    </source>
</evidence>
<evidence type="ECO:0000256" key="2">
    <source>
        <dbReference type="SAM" id="MobiDB-lite"/>
    </source>
</evidence>
<keyword evidence="1" id="KW-0732">Signal</keyword>
<accession>F8JUU3</accession>
<dbReference type="KEGG" id="scy:SCATT_45570"/>
<protein>
    <submittedName>
        <fullName evidence="3">Secreted protein</fullName>
    </submittedName>
</protein>
<dbReference type="OrthoDB" id="5121599at2"/>
<dbReference type="Proteomes" id="UP000007842">
    <property type="component" value="Chromosome"/>
</dbReference>
<proteinExistence type="predicted"/>
<dbReference type="InterPro" id="IPR050966">
    <property type="entry name" value="Glutamyl_endopeptidase"/>
</dbReference>
<gene>
    <name evidence="3" type="ordered locus">SCATT_45570</name>
</gene>
<dbReference type="EMBL" id="CP003219">
    <property type="protein sequence ID" value="AEW96928.1"/>
    <property type="molecule type" value="Genomic_DNA"/>
</dbReference>
<organism evidence="3 4">
    <name type="scientific">Streptantibioticus cattleyicolor (strain ATCC 35852 / DSM 46488 / JCM 4925 / NBRC 14057 / NRRL 8057)</name>
    <name type="common">Streptomyces cattleya</name>
    <dbReference type="NCBI Taxonomy" id="1003195"/>
    <lineage>
        <taxon>Bacteria</taxon>
        <taxon>Bacillati</taxon>
        <taxon>Actinomycetota</taxon>
        <taxon>Actinomycetes</taxon>
        <taxon>Kitasatosporales</taxon>
        <taxon>Streptomycetaceae</taxon>
        <taxon>Streptantibioticus</taxon>
    </lineage>
</organism>
<feature type="region of interest" description="Disordered" evidence="2">
    <location>
        <begin position="122"/>
        <end position="146"/>
    </location>
</feature>
<sequence length="410" mass="43120">MPHPPATARRPQQPAPRAPRARRNRPAAWTAAAVTAALALTATACGPSDTKADGKPAATASAGQGQDGHHGLRLPSGFPTSLADLEKWKHGDWRKWDSWARRAADFANPVIKDLWKPRRMAEAKDRPVPQVPPNIGGDQGVSDPAPRPVQAVPVPTPYHRSAGPVGKIFFDTPQGSFVCSGTVVRDPAHPGRSNLVWTAGHCVHKGKAGGWYRNIVFVPSYNDDGLSAAAAASAPRQQVAPDGVWWADWAGTSRQWIDTGAESGGSGSPYDFAVLHVHPENGTGKSLEETVGAALPVWFDAPSATAISRMGAWGYPAAPPFDGARMFDCLDKPGRLSLDPSMPTEYRIGCTMTGGSSGGGWFAKRPDGTVALVSNTSIGPSDNTWLAGPHLGAEARSVFDAVSGRFAAAG</sequence>
<dbReference type="PATRIC" id="fig|1003195.11.peg.6002"/>
<dbReference type="HOGENOM" id="CLU_060114_0_0_11"/>
<dbReference type="InterPro" id="IPR009003">
    <property type="entry name" value="Peptidase_S1_PA"/>
</dbReference>
<feature type="region of interest" description="Disordered" evidence="2">
    <location>
        <begin position="1"/>
        <end position="29"/>
    </location>
</feature>
<dbReference type="STRING" id="1003195.SCATT_45570"/>
<dbReference type="eggNOG" id="COG3591">
    <property type="taxonomic scope" value="Bacteria"/>
</dbReference>
<name>F8JUU3_STREN</name>
<dbReference type="AlphaFoldDB" id="F8JUU3"/>
<evidence type="ECO:0000313" key="3">
    <source>
        <dbReference type="EMBL" id="AEW96928.1"/>
    </source>
</evidence>
<feature type="region of interest" description="Disordered" evidence="2">
    <location>
        <begin position="45"/>
        <end position="75"/>
    </location>
</feature>
<evidence type="ECO:0000256" key="1">
    <source>
        <dbReference type="ARBA" id="ARBA00022729"/>
    </source>
</evidence>
<dbReference type="InterPro" id="IPR043504">
    <property type="entry name" value="Peptidase_S1_PA_chymotrypsin"/>
</dbReference>
<accession>G8X0L3</accession>
<dbReference type="PANTHER" id="PTHR15462:SF19">
    <property type="entry name" value="PEPTIDASE S1 DOMAIN-CONTAINING PROTEIN"/>
    <property type="match status" value="1"/>
</dbReference>
<dbReference type="RefSeq" id="WP_014145273.1">
    <property type="nucleotide sequence ID" value="NC_016111.1"/>
</dbReference>
<dbReference type="PANTHER" id="PTHR15462">
    <property type="entry name" value="SERINE PROTEASE"/>
    <property type="match status" value="1"/>
</dbReference>
<dbReference type="SUPFAM" id="SSF50494">
    <property type="entry name" value="Trypsin-like serine proteases"/>
    <property type="match status" value="1"/>
</dbReference>
<keyword evidence="4" id="KW-1185">Reference proteome</keyword>
<dbReference type="Gene3D" id="2.40.10.10">
    <property type="entry name" value="Trypsin-like serine proteases"/>
    <property type="match status" value="2"/>
</dbReference>
<reference evidence="4" key="1">
    <citation type="submission" date="2011-12" db="EMBL/GenBank/DDBJ databases">
        <title>Complete genome sequence of Streptomyces cattleya strain DSM 46488.</title>
        <authorList>
            <person name="Ou H.-Y."/>
            <person name="Li P."/>
            <person name="Zhao C."/>
            <person name="O'Hagan D."/>
            <person name="Deng Z."/>
        </authorList>
    </citation>
    <scope>NUCLEOTIDE SEQUENCE [LARGE SCALE GENOMIC DNA]</scope>
    <source>
        <strain evidence="4">ATCC 35852 / DSM 46488 / JCM 4925 / NBRC 14057 / NRRL 8057</strain>
    </source>
</reference>
<dbReference type="KEGG" id="sct:SCAT_4569"/>